<protein>
    <recommendedName>
        <fullName evidence="1">NadR/Ttd14 AAA domain-containing protein</fullName>
    </recommendedName>
</protein>
<dbReference type="Gene3D" id="3.40.50.300">
    <property type="entry name" value="P-loop containing nucleotide triphosphate hydrolases"/>
    <property type="match status" value="1"/>
</dbReference>
<keyword evidence="3" id="KW-1185">Reference proteome</keyword>
<dbReference type="EMBL" id="CAWYQH010000174">
    <property type="protein sequence ID" value="CAK8698198.1"/>
    <property type="molecule type" value="Genomic_DNA"/>
</dbReference>
<dbReference type="Proteomes" id="UP001642483">
    <property type="component" value="Unassembled WGS sequence"/>
</dbReference>
<organism evidence="2 3">
    <name type="scientific">Clavelina lepadiformis</name>
    <name type="common">Light-bulb sea squirt</name>
    <name type="synonym">Ascidia lepadiformis</name>
    <dbReference type="NCBI Taxonomy" id="159417"/>
    <lineage>
        <taxon>Eukaryota</taxon>
        <taxon>Metazoa</taxon>
        <taxon>Chordata</taxon>
        <taxon>Tunicata</taxon>
        <taxon>Ascidiacea</taxon>
        <taxon>Aplousobranchia</taxon>
        <taxon>Clavelinidae</taxon>
        <taxon>Clavelina</taxon>
    </lineage>
</organism>
<comment type="caution">
    <text evidence="2">The sequence shown here is derived from an EMBL/GenBank/DDBJ whole genome shotgun (WGS) entry which is preliminary data.</text>
</comment>
<reference evidence="2 3" key="1">
    <citation type="submission" date="2024-02" db="EMBL/GenBank/DDBJ databases">
        <authorList>
            <person name="Daric V."/>
            <person name="Darras S."/>
        </authorList>
    </citation>
    <scope>NUCLEOTIDE SEQUENCE [LARGE SCALE GENOMIC DNA]</scope>
</reference>
<feature type="domain" description="NadR/Ttd14 AAA" evidence="1">
    <location>
        <begin position="3"/>
        <end position="188"/>
    </location>
</feature>
<proteinExistence type="predicted"/>
<sequence>MKRVHVCGAHSTGKTTMIDHCKKYVKAKGKNVLYSEEIARNVLTENKITANDQKDINVFKRLNCLILERQCAREIQMKALSDENNCLCIYDRGILDPICYLHLYVGAEAAEDALSKSSILKWAHDLTNAEKVLVFVMKPSPNCLCNDDVRIDTKNFEEIVRYDTFMKKFFSEMKINFRYIEKEDIVERVKFVVDATLEVWPDLPIKIEL</sequence>
<evidence type="ECO:0000313" key="3">
    <source>
        <dbReference type="Proteomes" id="UP001642483"/>
    </source>
</evidence>
<dbReference type="InterPro" id="IPR027417">
    <property type="entry name" value="P-loop_NTPase"/>
</dbReference>
<name>A0ABP0H2I3_CLALP</name>
<accession>A0ABP0H2I3</accession>
<gene>
    <name evidence="2" type="ORF">CVLEPA_LOCUS31665</name>
</gene>
<evidence type="ECO:0000313" key="2">
    <source>
        <dbReference type="EMBL" id="CAK8698198.1"/>
    </source>
</evidence>
<dbReference type="InterPro" id="IPR038727">
    <property type="entry name" value="NadR/Ttd14_AAA_dom"/>
</dbReference>
<evidence type="ECO:0000259" key="1">
    <source>
        <dbReference type="Pfam" id="PF13521"/>
    </source>
</evidence>
<dbReference type="SUPFAM" id="SSF52540">
    <property type="entry name" value="P-loop containing nucleoside triphosphate hydrolases"/>
    <property type="match status" value="1"/>
</dbReference>
<dbReference type="Pfam" id="PF13521">
    <property type="entry name" value="AAA_28"/>
    <property type="match status" value="1"/>
</dbReference>